<name>A0A9D4CNK6_DREPO</name>
<reference evidence="1" key="2">
    <citation type="submission" date="2020-11" db="EMBL/GenBank/DDBJ databases">
        <authorList>
            <person name="McCartney M.A."/>
            <person name="Auch B."/>
            <person name="Kono T."/>
            <person name="Mallez S."/>
            <person name="Becker A."/>
            <person name="Gohl D.M."/>
            <person name="Silverstein K.A.T."/>
            <person name="Koren S."/>
            <person name="Bechman K.B."/>
            <person name="Herman A."/>
            <person name="Abrahante J.E."/>
            <person name="Garbe J."/>
        </authorList>
    </citation>
    <scope>NUCLEOTIDE SEQUENCE</scope>
    <source>
        <strain evidence="1">Duluth1</strain>
        <tissue evidence="1">Whole animal</tissue>
    </source>
</reference>
<organism evidence="1 2">
    <name type="scientific">Dreissena polymorpha</name>
    <name type="common">Zebra mussel</name>
    <name type="synonym">Mytilus polymorpha</name>
    <dbReference type="NCBI Taxonomy" id="45954"/>
    <lineage>
        <taxon>Eukaryota</taxon>
        <taxon>Metazoa</taxon>
        <taxon>Spiralia</taxon>
        <taxon>Lophotrochozoa</taxon>
        <taxon>Mollusca</taxon>
        <taxon>Bivalvia</taxon>
        <taxon>Autobranchia</taxon>
        <taxon>Heteroconchia</taxon>
        <taxon>Euheterodonta</taxon>
        <taxon>Imparidentia</taxon>
        <taxon>Neoheterodontei</taxon>
        <taxon>Myida</taxon>
        <taxon>Dreissenoidea</taxon>
        <taxon>Dreissenidae</taxon>
        <taxon>Dreissena</taxon>
    </lineage>
</organism>
<comment type="caution">
    <text evidence="1">The sequence shown here is derived from an EMBL/GenBank/DDBJ whole genome shotgun (WGS) entry which is preliminary data.</text>
</comment>
<dbReference type="Proteomes" id="UP000828390">
    <property type="component" value="Unassembled WGS sequence"/>
</dbReference>
<evidence type="ECO:0000313" key="2">
    <source>
        <dbReference type="Proteomes" id="UP000828390"/>
    </source>
</evidence>
<accession>A0A9D4CNK6</accession>
<gene>
    <name evidence="1" type="ORF">DPMN_053705</name>
</gene>
<sequence length="55" mass="6170">MMSTFCSQIIRQKSSNVVRNGPWVAMYSPRDLYPCQQYNINHQAIAGHGHGSSTT</sequence>
<reference evidence="1" key="1">
    <citation type="journal article" date="2019" name="bioRxiv">
        <title>The Genome of the Zebra Mussel, Dreissena polymorpha: A Resource for Invasive Species Research.</title>
        <authorList>
            <person name="McCartney M.A."/>
            <person name="Auch B."/>
            <person name="Kono T."/>
            <person name="Mallez S."/>
            <person name="Zhang Y."/>
            <person name="Obille A."/>
            <person name="Becker A."/>
            <person name="Abrahante J.E."/>
            <person name="Garbe J."/>
            <person name="Badalamenti J.P."/>
            <person name="Herman A."/>
            <person name="Mangelson H."/>
            <person name="Liachko I."/>
            <person name="Sullivan S."/>
            <person name="Sone E.D."/>
            <person name="Koren S."/>
            <person name="Silverstein K.A.T."/>
            <person name="Beckman K.B."/>
            <person name="Gohl D.M."/>
        </authorList>
    </citation>
    <scope>NUCLEOTIDE SEQUENCE</scope>
    <source>
        <strain evidence="1">Duluth1</strain>
        <tissue evidence="1">Whole animal</tissue>
    </source>
</reference>
<dbReference type="AlphaFoldDB" id="A0A9D4CNK6"/>
<evidence type="ECO:0000313" key="1">
    <source>
        <dbReference type="EMBL" id="KAH3727762.1"/>
    </source>
</evidence>
<proteinExistence type="predicted"/>
<dbReference type="EMBL" id="JAIWYP010000012">
    <property type="protein sequence ID" value="KAH3727762.1"/>
    <property type="molecule type" value="Genomic_DNA"/>
</dbReference>
<protein>
    <submittedName>
        <fullName evidence="1">Uncharacterized protein</fullName>
    </submittedName>
</protein>
<keyword evidence="2" id="KW-1185">Reference proteome</keyword>